<reference evidence="3 4" key="1">
    <citation type="submission" date="2020-07" db="EMBL/GenBank/DDBJ databases">
        <title>Pusillimonas sp. nov., isolated from poultry manure in Taiwan.</title>
        <authorList>
            <person name="Lin S.-Y."/>
            <person name="Tang Y.-S."/>
            <person name="Young C.-C."/>
        </authorList>
    </citation>
    <scope>NUCLEOTIDE SEQUENCE [LARGE SCALE GENOMIC DNA]</scope>
    <source>
        <strain evidence="3 4">CC-YST705</strain>
    </source>
</reference>
<accession>A0ABS8CB56</accession>
<evidence type="ECO:0000259" key="2">
    <source>
        <dbReference type="Pfam" id="PF13590"/>
    </source>
</evidence>
<dbReference type="RefSeq" id="WP_226953109.1">
    <property type="nucleotide sequence ID" value="NZ_JACDXW010000002.1"/>
</dbReference>
<feature type="chain" id="PRO_5046661591" evidence="1">
    <location>
        <begin position="35"/>
        <end position="213"/>
    </location>
</feature>
<feature type="signal peptide" evidence="1">
    <location>
        <begin position="1"/>
        <end position="34"/>
    </location>
</feature>
<organism evidence="3 4">
    <name type="scientific">Mesopusillimonas faecipullorum</name>
    <dbReference type="NCBI Taxonomy" id="2755040"/>
    <lineage>
        <taxon>Bacteria</taxon>
        <taxon>Pseudomonadati</taxon>
        <taxon>Pseudomonadota</taxon>
        <taxon>Betaproteobacteria</taxon>
        <taxon>Burkholderiales</taxon>
        <taxon>Alcaligenaceae</taxon>
        <taxon>Mesopusillimonas</taxon>
    </lineage>
</organism>
<protein>
    <submittedName>
        <fullName evidence="3">DUF4136 domain-containing protein</fullName>
    </submittedName>
</protein>
<dbReference type="PROSITE" id="PS51257">
    <property type="entry name" value="PROKAR_LIPOPROTEIN"/>
    <property type="match status" value="1"/>
</dbReference>
<name>A0ABS8CB56_9BURK</name>
<comment type="caution">
    <text evidence="3">The sequence shown here is derived from an EMBL/GenBank/DDBJ whole genome shotgun (WGS) entry which is preliminary data.</text>
</comment>
<dbReference type="EMBL" id="JACDXW010000002">
    <property type="protein sequence ID" value="MCB5362859.1"/>
    <property type="molecule type" value="Genomic_DNA"/>
</dbReference>
<feature type="domain" description="DUF4136" evidence="2">
    <location>
        <begin position="36"/>
        <end position="200"/>
    </location>
</feature>
<gene>
    <name evidence="3" type="ORF">H0484_03695</name>
</gene>
<dbReference type="InterPro" id="IPR025411">
    <property type="entry name" value="DUF4136"/>
</dbReference>
<dbReference type="Proteomes" id="UP000776983">
    <property type="component" value="Unassembled WGS sequence"/>
</dbReference>
<sequence>MKQDIVKKWAGILKKSAVLACAWGLAGCTTMLSANVTTFQQWPVNVEGQTYRIAPPETGQDSLEYQTYADMIRAAIGRVGLAEAQGDTKPRFLVSFVYENPVRQGWTEQLYDPYFDGPLRPWGGLGVFRGGWGWGGGFYSAPAVVNVPVEVHENTLTVTIKDLPSDKQVFRTTARSSTRSDRLPAVMPYLVRAVFDGFPGNNGQVKDVEFEWK</sequence>
<proteinExistence type="predicted"/>
<keyword evidence="4" id="KW-1185">Reference proteome</keyword>
<evidence type="ECO:0000256" key="1">
    <source>
        <dbReference type="SAM" id="SignalP"/>
    </source>
</evidence>
<evidence type="ECO:0000313" key="3">
    <source>
        <dbReference type="EMBL" id="MCB5362859.1"/>
    </source>
</evidence>
<dbReference type="Gene3D" id="3.30.160.670">
    <property type="match status" value="1"/>
</dbReference>
<dbReference type="Pfam" id="PF13590">
    <property type="entry name" value="DUF4136"/>
    <property type="match status" value="1"/>
</dbReference>
<evidence type="ECO:0000313" key="4">
    <source>
        <dbReference type="Proteomes" id="UP000776983"/>
    </source>
</evidence>
<keyword evidence="1" id="KW-0732">Signal</keyword>